<dbReference type="GO" id="GO:0004803">
    <property type="term" value="F:transposase activity"/>
    <property type="evidence" value="ECO:0007669"/>
    <property type="project" value="InterPro"/>
</dbReference>
<dbReference type="GO" id="GO:0003677">
    <property type="term" value="F:DNA binding"/>
    <property type="evidence" value="ECO:0007669"/>
    <property type="project" value="InterPro"/>
</dbReference>
<dbReference type="STRING" id="1294263.JCM21531_4564"/>
<organism evidence="2 3">
    <name type="scientific">Acetivibrio straminisolvens JCM 21531</name>
    <dbReference type="NCBI Taxonomy" id="1294263"/>
    <lineage>
        <taxon>Bacteria</taxon>
        <taxon>Bacillati</taxon>
        <taxon>Bacillota</taxon>
        <taxon>Clostridia</taxon>
        <taxon>Eubacteriales</taxon>
        <taxon>Oscillospiraceae</taxon>
        <taxon>Acetivibrio</taxon>
    </lineage>
</organism>
<feature type="domain" description="Transposase IS116/IS110/IS902 C-terminal" evidence="1">
    <location>
        <begin position="34"/>
        <end position="70"/>
    </location>
</feature>
<sequence length="72" mass="8221">MLLEDYGSKMRQIERTMTLIEELAKQIPWYEKMIEIKGVCLMVAAGLLAEVGDISRFNHPKLIQKLSGLSLK</sequence>
<evidence type="ECO:0000259" key="1">
    <source>
        <dbReference type="Pfam" id="PF02371"/>
    </source>
</evidence>
<evidence type="ECO:0000313" key="3">
    <source>
        <dbReference type="Proteomes" id="UP000019109"/>
    </source>
</evidence>
<dbReference type="InterPro" id="IPR003346">
    <property type="entry name" value="Transposase_20"/>
</dbReference>
<protein>
    <submittedName>
        <fullName evidence="2">Mobile element protein</fullName>
    </submittedName>
</protein>
<gene>
    <name evidence="2" type="ORF">JCM21531_4564</name>
</gene>
<reference evidence="2" key="1">
    <citation type="journal article" date="2014" name="Genome Announc.">
        <title>Draft Genome Sequence of Clostridium straminisolvens Strain JCM 21531T, Isolated from a Cellulose-Degrading Bacterial Community.</title>
        <authorList>
            <person name="Yuki M."/>
            <person name="Oshima K."/>
            <person name="Suda W."/>
            <person name="Sakamoto M."/>
            <person name="Kitamura K."/>
            <person name="Iida T."/>
            <person name="Hattori M."/>
            <person name="Ohkuma M."/>
        </authorList>
    </citation>
    <scope>NUCLEOTIDE SEQUENCE [LARGE SCALE GENOMIC DNA]</scope>
    <source>
        <strain evidence="2">JCM 21531</strain>
    </source>
</reference>
<name>W4VBY7_9FIRM</name>
<dbReference type="Proteomes" id="UP000019109">
    <property type="component" value="Unassembled WGS sequence"/>
</dbReference>
<dbReference type="AlphaFoldDB" id="W4VBY7"/>
<proteinExistence type="predicted"/>
<comment type="caution">
    <text evidence="2">The sequence shown here is derived from an EMBL/GenBank/DDBJ whole genome shotgun (WGS) entry which is preliminary data.</text>
</comment>
<evidence type="ECO:0000313" key="2">
    <source>
        <dbReference type="EMBL" id="GAE90905.1"/>
    </source>
</evidence>
<keyword evidence="3" id="KW-1185">Reference proteome</keyword>
<accession>W4VBY7</accession>
<dbReference type="EMBL" id="BAVR01000107">
    <property type="protein sequence ID" value="GAE90905.1"/>
    <property type="molecule type" value="Genomic_DNA"/>
</dbReference>
<dbReference type="Pfam" id="PF02371">
    <property type="entry name" value="Transposase_20"/>
    <property type="match status" value="1"/>
</dbReference>
<dbReference type="GO" id="GO:0006313">
    <property type="term" value="P:DNA transposition"/>
    <property type="evidence" value="ECO:0007669"/>
    <property type="project" value="InterPro"/>
</dbReference>